<dbReference type="AlphaFoldDB" id="A0A448YXU2"/>
<reference evidence="3 4" key="1">
    <citation type="submission" date="2019-01" db="EMBL/GenBank/DDBJ databases">
        <authorList>
            <person name="Ferrante I. M."/>
        </authorList>
    </citation>
    <scope>NUCLEOTIDE SEQUENCE [LARGE SCALE GENOMIC DNA]</scope>
    <source>
        <strain evidence="3 4">B856</strain>
    </source>
</reference>
<feature type="signal peptide" evidence="1">
    <location>
        <begin position="1"/>
        <end position="19"/>
    </location>
</feature>
<sequence length="283" mass="30607">MVSFKAALSLVLLAGTTSAFTVTPRHHAAGATSSSSLCMGWGPDPIWSGSVVEDTQIGNLSKECVVVNLEVPPETAQEFTIPGQYVQLRPDEETKPIFLAIASPPEAENARFEFLIKKTDDNTWLTEGSATNLEISQVLGGGFPVKEEFDSLKYDFPCQNVLLFAAGSGISPIRSAIESGELETTGARTARLYYGARTEDDLCFVDRFPLWEKNGVEVVPVLSQPSESWQGRTGYVQNALEEDGVPVPRNTGALMCGMKGMTEAVTDILTKAGTFEGRILTNF</sequence>
<gene>
    <name evidence="3" type="ORF">PSNMU_V1.4_AUG-EV-PASAV3_0013210</name>
</gene>
<dbReference type="OrthoDB" id="1856718at2759"/>
<proteinExistence type="predicted"/>
<keyword evidence="4" id="KW-1185">Reference proteome</keyword>
<organism evidence="3 4">
    <name type="scientific">Pseudo-nitzschia multistriata</name>
    <dbReference type="NCBI Taxonomy" id="183589"/>
    <lineage>
        <taxon>Eukaryota</taxon>
        <taxon>Sar</taxon>
        <taxon>Stramenopiles</taxon>
        <taxon>Ochrophyta</taxon>
        <taxon>Bacillariophyta</taxon>
        <taxon>Bacillariophyceae</taxon>
        <taxon>Bacillariophycidae</taxon>
        <taxon>Bacillariales</taxon>
        <taxon>Bacillariaceae</taxon>
        <taxon>Pseudo-nitzschia</taxon>
    </lineage>
</organism>
<dbReference type="EMBL" id="CAACVS010000034">
    <property type="protein sequence ID" value="VEU34608.1"/>
    <property type="molecule type" value="Genomic_DNA"/>
</dbReference>
<protein>
    <recommendedName>
        <fullName evidence="2">Oxidoreductase FAD/NAD(P)-binding domain-containing protein</fullName>
    </recommendedName>
</protein>
<dbReference type="InterPro" id="IPR039261">
    <property type="entry name" value="FNR_nucleotide-bd"/>
</dbReference>
<dbReference type="SUPFAM" id="SSF52343">
    <property type="entry name" value="Ferredoxin reductase-like, C-terminal NADP-linked domain"/>
    <property type="match status" value="1"/>
</dbReference>
<dbReference type="GO" id="GO:0016491">
    <property type="term" value="F:oxidoreductase activity"/>
    <property type="evidence" value="ECO:0007669"/>
    <property type="project" value="InterPro"/>
</dbReference>
<dbReference type="CDD" id="cd00322">
    <property type="entry name" value="FNR_like"/>
    <property type="match status" value="1"/>
</dbReference>
<dbReference type="PANTHER" id="PTHR47215:SF1">
    <property type="entry name" value="F9L1.8 PROTEIN"/>
    <property type="match status" value="1"/>
</dbReference>
<evidence type="ECO:0000259" key="2">
    <source>
        <dbReference type="Pfam" id="PF00175"/>
    </source>
</evidence>
<feature type="domain" description="Oxidoreductase FAD/NAD(P)-binding" evidence="2">
    <location>
        <begin position="164"/>
        <end position="266"/>
    </location>
</feature>
<evidence type="ECO:0000256" key="1">
    <source>
        <dbReference type="SAM" id="SignalP"/>
    </source>
</evidence>
<feature type="chain" id="PRO_5019343215" description="Oxidoreductase FAD/NAD(P)-binding domain-containing protein" evidence="1">
    <location>
        <begin position="20"/>
        <end position="283"/>
    </location>
</feature>
<dbReference type="Proteomes" id="UP000291116">
    <property type="component" value="Unassembled WGS sequence"/>
</dbReference>
<name>A0A448YXU2_9STRA</name>
<accession>A0A448YXU2</accession>
<dbReference type="Pfam" id="PF00175">
    <property type="entry name" value="NAD_binding_1"/>
    <property type="match status" value="1"/>
</dbReference>
<dbReference type="Gene3D" id="2.40.30.10">
    <property type="entry name" value="Translation factors"/>
    <property type="match status" value="1"/>
</dbReference>
<dbReference type="PANTHER" id="PTHR47215">
    <property type="match status" value="1"/>
</dbReference>
<evidence type="ECO:0000313" key="4">
    <source>
        <dbReference type="Proteomes" id="UP000291116"/>
    </source>
</evidence>
<dbReference type="Gene3D" id="3.40.50.80">
    <property type="entry name" value="Nucleotide-binding domain of ferredoxin-NADP reductase (FNR) module"/>
    <property type="match status" value="1"/>
</dbReference>
<dbReference type="InterPro" id="IPR001433">
    <property type="entry name" value="OxRdtase_FAD/NAD-bd"/>
</dbReference>
<evidence type="ECO:0000313" key="3">
    <source>
        <dbReference type="EMBL" id="VEU34608.1"/>
    </source>
</evidence>
<keyword evidence="1" id="KW-0732">Signal</keyword>